<dbReference type="Pfam" id="PF01103">
    <property type="entry name" value="Omp85"/>
    <property type="match status" value="1"/>
</dbReference>
<evidence type="ECO:0000313" key="5">
    <source>
        <dbReference type="Proteomes" id="UP000326570"/>
    </source>
</evidence>
<comment type="caution">
    <text evidence="4">The sequence shown here is derived from an EMBL/GenBank/DDBJ whole genome shotgun (WGS) entry which is preliminary data.</text>
</comment>
<protein>
    <submittedName>
        <fullName evidence="4">BamA/TamA family outer membrane protein</fullName>
    </submittedName>
</protein>
<feature type="domain" description="Bacterial surface antigen (D15)" evidence="3">
    <location>
        <begin position="191"/>
        <end position="380"/>
    </location>
</feature>
<keyword evidence="5" id="KW-1185">Reference proteome</keyword>
<dbReference type="Gene3D" id="2.40.160.50">
    <property type="entry name" value="membrane protein fhac: a member of the omp85/tpsb transporter family"/>
    <property type="match status" value="1"/>
</dbReference>
<reference evidence="4 5" key="1">
    <citation type="submission" date="2019-09" db="EMBL/GenBank/DDBJ databases">
        <title>Genome sequence of Adhaeribacter sp. M2.</title>
        <authorList>
            <person name="Srinivasan S."/>
        </authorList>
    </citation>
    <scope>NUCLEOTIDE SEQUENCE [LARGE SCALE GENOMIC DNA]</scope>
    <source>
        <strain evidence="4 5">M2</strain>
    </source>
</reference>
<dbReference type="GO" id="GO:0019867">
    <property type="term" value="C:outer membrane"/>
    <property type="evidence" value="ECO:0007669"/>
    <property type="project" value="InterPro"/>
</dbReference>
<gene>
    <name evidence="4" type="ORF">F0P94_15130</name>
</gene>
<name>A0A5N1INA6_9BACT</name>
<dbReference type="EMBL" id="VTWT01000008">
    <property type="protein sequence ID" value="KAA9331218.1"/>
    <property type="molecule type" value="Genomic_DNA"/>
</dbReference>
<evidence type="ECO:0000313" key="4">
    <source>
        <dbReference type="EMBL" id="KAA9331218.1"/>
    </source>
</evidence>
<dbReference type="RefSeq" id="WP_150904741.1">
    <property type="nucleotide sequence ID" value="NZ_VTWT01000008.1"/>
</dbReference>
<evidence type="ECO:0000256" key="2">
    <source>
        <dbReference type="ARBA" id="ARBA00023136"/>
    </source>
</evidence>
<dbReference type="Proteomes" id="UP000326570">
    <property type="component" value="Unassembled WGS sequence"/>
</dbReference>
<comment type="subcellular location">
    <subcellularLocation>
        <location evidence="1">Membrane</location>
    </subcellularLocation>
</comment>
<accession>A0A5N1INA6</accession>
<proteinExistence type="predicted"/>
<sequence length="380" mass="42088">MQKPGFEPENATAAMLKTVSLLTILLLAGVSRAFAIADTLQTAKPEKKLSLTPFPALFSSPETGFGYGALVVPVYNFGSDSLTRNSTGQLLVYYTTKKQASAQLSYTIYTSRERFAILGETNYFDAPIFYYGTGNTNRETQKSLISYKLLYTQNRLVKQLQKNLFLGGQFQVIRVGKAEFDSEESLLNERPAGELNGYTVVGIGPAFLFDSRDNSINAARGSYLEIGSFFNRKSIGSEFSFNRNTIDLRKYFPLSDRQVVAIQGKGVFEAGDAPFRELAYFGGHRNLRGFYEGRFRDKQMLQTQAEYRLQVLKRHGLVLFGAAGQVGEKLSGFGLNKTKTAGGLGYRFMLNTNEKINIRIDYAVGSGGTSGLYFAIGEAF</sequence>
<organism evidence="4 5">
    <name type="scientific">Adhaeribacter soli</name>
    <dbReference type="NCBI Taxonomy" id="2607655"/>
    <lineage>
        <taxon>Bacteria</taxon>
        <taxon>Pseudomonadati</taxon>
        <taxon>Bacteroidota</taxon>
        <taxon>Cytophagia</taxon>
        <taxon>Cytophagales</taxon>
        <taxon>Hymenobacteraceae</taxon>
        <taxon>Adhaeribacter</taxon>
    </lineage>
</organism>
<dbReference type="InterPro" id="IPR000184">
    <property type="entry name" value="Bac_surfAg_D15"/>
</dbReference>
<dbReference type="AlphaFoldDB" id="A0A5N1INA6"/>
<evidence type="ECO:0000259" key="3">
    <source>
        <dbReference type="Pfam" id="PF01103"/>
    </source>
</evidence>
<evidence type="ECO:0000256" key="1">
    <source>
        <dbReference type="ARBA" id="ARBA00004370"/>
    </source>
</evidence>
<keyword evidence="2" id="KW-0472">Membrane</keyword>